<feature type="chain" id="PRO_5039948304" description="Leucine-rich immune protein (Short)" evidence="3">
    <location>
        <begin position="20"/>
        <end position="458"/>
    </location>
</feature>
<reference evidence="5" key="1">
    <citation type="submission" date="2013-09" db="EMBL/GenBank/DDBJ databases">
        <title>The Genome Sequence of Anopheles maculatus species B.</title>
        <authorList>
            <consortium name="The Broad Institute Genomics Platform"/>
            <person name="Neafsey D.E."/>
            <person name="Besansky N."/>
            <person name="Howell P."/>
            <person name="Walton C."/>
            <person name="Young S.K."/>
            <person name="Zeng Q."/>
            <person name="Gargeya S."/>
            <person name="Fitzgerald M."/>
            <person name="Haas B."/>
            <person name="Abouelleil A."/>
            <person name="Allen A.W."/>
            <person name="Alvarado L."/>
            <person name="Arachchi H.M."/>
            <person name="Berlin A.M."/>
            <person name="Chapman S.B."/>
            <person name="Gainer-Dewar J."/>
            <person name="Goldberg J."/>
            <person name="Griggs A."/>
            <person name="Gujja S."/>
            <person name="Hansen M."/>
            <person name="Howarth C."/>
            <person name="Imamovic A."/>
            <person name="Ireland A."/>
            <person name="Larimer J."/>
            <person name="McCowan C."/>
            <person name="Murphy C."/>
            <person name="Pearson M."/>
            <person name="Poon T.W."/>
            <person name="Priest M."/>
            <person name="Roberts A."/>
            <person name="Saif S."/>
            <person name="Shea T."/>
            <person name="Sisk P."/>
            <person name="Sykes S."/>
            <person name="Wortman J."/>
            <person name="Nusbaum C."/>
            <person name="Birren B."/>
        </authorList>
    </citation>
    <scope>NUCLEOTIDE SEQUENCE [LARGE SCALE GENOMIC DNA]</scope>
    <source>
        <strain evidence="5">maculatus3</strain>
    </source>
</reference>
<evidence type="ECO:0000313" key="4">
    <source>
        <dbReference type="EnsemblMetazoa" id="AMAM011612-PA"/>
    </source>
</evidence>
<dbReference type="Pfam" id="PF13855">
    <property type="entry name" value="LRR_8"/>
    <property type="match status" value="1"/>
</dbReference>
<organism evidence="4 5">
    <name type="scientific">Anopheles maculatus</name>
    <dbReference type="NCBI Taxonomy" id="74869"/>
    <lineage>
        <taxon>Eukaryota</taxon>
        <taxon>Metazoa</taxon>
        <taxon>Ecdysozoa</taxon>
        <taxon>Arthropoda</taxon>
        <taxon>Hexapoda</taxon>
        <taxon>Insecta</taxon>
        <taxon>Pterygota</taxon>
        <taxon>Neoptera</taxon>
        <taxon>Endopterygota</taxon>
        <taxon>Diptera</taxon>
        <taxon>Nematocera</taxon>
        <taxon>Culicoidea</taxon>
        <taxon>Culicidae</taxon>
        <taxon>Anophelinae</taxon>
        <taxon>Anopheles</taxon>
        <taxon>Anopheles maculatus group</taxon>
    </lineage>
</organism>
<evidence type="ECO:0000313" key="5">
    <source>
        <dbReference type="Proteomes" id="UP000075901"/>
    </source>
</evidence>
<dbReference type="PROSITE" id="PS51450">
    <property type="entry name" value="LRR"/>
    <property type="match status" value="1"/>
</dbReference>
<proteinExistence type="predicted"/>
<dbReference type="PANTHER" id="PTHR24373:SF275">
    <property type="entry name" value="TIR DOMAIN-CONTAINING PROTEIN"/>
    <property type="match status" value="1"/>
</dbReference>
<feature type="coiled-coil region" evidence="2">
    <location>
        <begin position="347"/>
        <end position="409"/>
    </location>
</feature>
<dbReference type="AlphaFoldDB" id="A0A182SQW7"/>
<accession>A0A182SQW7</accession>
<dbReference type="Proteomes" id="UP000075901">
    <property type="component" value="Unassembled WGS sequence"/>
</dbReference>
<evidence type="ECO:0000256" key="1">
    <source>
        <dbReference type="ARBA" id="ARBA00022729"/>
    </source>
</evidence>
<dbReference type="InterPro" id="IPR001611">
    <property type="entry name" value="Leu-rich_rpt"/>
</dbReference>
<dbReference type="InterPro" id="IPR050328">
    <property type="entry name" value="Dev_Immune_Receptor"/>
</dbReference>
<reference evidence="4" key="2">
    <citation type="submission" date="2020-05" db="UniProtKB">
        <authorList>
            <consortium name="EnsemblMetazoa"/>
        </authorList>
    </citation>
    <scope>IDENTIFICATION</scope>
    <source>
        <strain evidence="4">maculatus3</strain>
    </source>
</reference>
<sequence length="458" mass="51621">MSHSVQILLIALVLSSVYGTASITGSKSVACTRPKGTVCEIKKLPSSDSTSDETAMEFPDLSKRTVLKVLQGTLSHLTESIAQKLTVRVLWMEELGLKSVFVNPSFEELHLRANLLTTLESKGSDSSTNSYNLKVLDVCKNMLKNAAQLEPFVRLEELYLDDNQFEQLNMELFVRMPNLRVLSAAGNGLVRIVPPIGMLVLNDLVTLSLGRNRLSSIEMENWQLPSLKTLLLSNNSLEELAGMDGFEQFYDLEKLELAGNRWSCGWLQHALANVSVRKPQNDAEGVTLDADTNCSIEKVHGICCSFTPMAGQREEHLFQPEIGQVRNAIEQINLRHEAFVRYRSDTLNELKKKLQTHLNDLQSFLVDQENKSVLAQIQATQIVQKANQLRELQAKVSSETRTAENIEQERKQLLHFMVDMKNRLLRQAIETDSLWVQANAEKANIERLFEERSSQPQA</sequence>
<feature type="signal peptide" evidence="3">
    <location>
        <begin position="1"/>
        <end position="19"/>
    </location>
</feature>
<dbReference type="VEuPathDB" id="VectorBase:AMAM011612"/>
<evidence type="ECO:0000256" key="2">
    <source>
        <dbReference type="SAM" id="Coils"/>
    </source>
</evidence>
<dbReference type="Gene3D" id="3.80.10.10">
    <property type="entry name" value="Ribonuclease Inhibitor"/>
    <property type="match status" value="1"/>
</dbReference>
<evidence type="ECO:0008006" key="6">
    <source>
        <dbReference type="Google" id="ProtNLM"/>
    </source>
</evidence>
<dbReference type="InterPro" id="IPR032675">
    <property type="entry name" value="LRR_dom_sf"/>
</dbReference>
<keyword evidence="5" id="KW-1185">Reference proteome</keyword>
<dbReference type="PANTHER" id="PTHR24373">
    <property type="entry name" value="SLIT RELATED LEUCINE-RICH REPEAT NEURONAL PROTEIN"/>
    <property type="match status" value="1"/>
</dbReference>
<dbReference type="SUPFAM" id="SSF52058">
    <property type="entry name" value="L domain-like"/>
    <property type="match status" value="1"/>
</dbReference>
<keyword evidence="1 3" id="KW-0732">Signal</keyword>
<protein>
    <recommendedName>
        <fullName evidence="6">Leucine-rich immune protein (Short)</fullName>
    </recommendedName>
</protein>
<keyword evidence="2" id="KW-0175">Coiled coil</keyword>
<dbReference type="EnsemblMetazoa" id="AMAM011612-RA">
    <property type="protein sequence ID" value="AMAM011612-PA"/>
    <property type="gene ID" value="AMAM011612"/>
</dbReference>
<name>A0A182SQW7_9DIPT</name>
<evidence type="ECO:0000256" key="3">
    <source>
        <dbReference type="SAM" id="SignalP"/>
    </source>
</evidence>